<evidence type="ECO:0000313" key="2">
    <source>
        <dbReference type="EMBL" id="NOK38115.1"/>
    </source>
</evidence>
<evidence type="ECO:0000256" key="1">
    <source>
        <dbReference type="SAM" id="Phobius"/>
    </source>
</evidence>
<dbReference type="Proteomes" id="UP000563426">
    <property type="component" value="Unassembled WGS sequence"/>
</dbReference>
<proteinExistence type="predicted"/>
<name>A0A7Y4KRM5_9BACT</name>
<keyword evidence="1" id="KW-0472">Membrane</keyword>
<organism evidence="2 3">
    <name type="scientific">Corallococcus exercitus</name>
    <dbReference type="NCBI Taxonomy" id="2316736"/>
    <lineage>
        <taxon>Bacteria</taxon>
        <taxon>Pseudomonadati</taxon>
        <taxon>Myxococcota</taxon>
        <taxon>Myxococcia</taxon>
        <taxon>Myxococcales</taxon>
        <taxon>Cystobacterineae</taxon>
        <taxon>Myxococcaceae</taxon>
        <taxon>Corallococcus</taxon>
    </lineage>
</organism>
<protein>
    <recommendedName>
        <fullName evidence="4">Transmembrane protein</fullName>
    </recommendedName>
</protein>
<evidence type="ECO:0000313" key="3">
    <source>
        <dbReference type="Proteomes" id="UP000563426"/>
    </source>
</evidence>
<dbReference type="AlphaFoldDB" id="A0A7Y4KRM5"/>
<feature type="transmembrane region" description="Helical" evidence="1">
    <location>
        <begin position="84"/>
        <end position="107"/>
    </location>
</feature>
<sequence>MQRLKRGAGYVLLVLGVVVLLPALWLSGGAWHAATAPEPVLAADVVASEPTAWATACSGSNCRGLSRSESALDHYEMIKSERRLVLNAFILFFGTGVALLGVGGVLLRNSGAPAQAGSD</sequence>
<accession>A0A7Y4KRM5</accession>
<evidence type="ECO:0008006" key="4">
    <source>
        <dbReference type="Google" id="ProtNLM"/>
    </source>
</evidence>
<dbReference type="EMBL" id="JABFJV010000286">
    <property type="protein sequence ID" value="NOK38115.1"/>
    <property type="molecule type" value="Genomic_DNA"/>
</dbReference>
<reference evidence="2 3" key="1">
    <citation type="submission" date="2020-05" db="EMBL/GenBank/DDBJ databases">
        <authorList>
            <person name="Whitworth D."/>
        </authorList>
    </citation>
    <scope>NUCLEOTIDE SEQUENCE [LARGE SCALE GENOMIC DNA]</scope>
    <source>
        <strain evidence="2 3">AB043B</strain>
    </source>
</reference>
<dbReference type="RefSeq" id="WP_171437858.1">
    <property type="nucleotide sequence ID" value="NZ_JABFJV010000286.1"/>
</dbReference>
<keyword evidence="1" id="KW-1133">Transmembrane helix</keyword>
<gene>
    <name evidence="2" type="ORF">HMI49_33440</name>
</gene>
<comment type="caution">
    <text evidence="2">The sequence shown here is derived from an EMBL/GenBank/DDBJ whole genome shotgun (WGS) entry which is preliminary data.</text>
</comment>
<keyword evidence="3" id="KW-1185">Reference proteome</keyword>
<keyword evidence="1" id="KW-0812">Transmembrane</keyword>